<accession>A0A8B2U4Q6</accession>
<name>A0A8B2U4Q6_9PAST</name>
<evidence type="ECO:0000313" key="3">
    <source>
        <dbReference type="Proteomes" id="UP000253998"/>
    </source>
</evidence>
<evidence type="ECO:0000313" key="2">
    <source>
        <dbReference type="EMBL" id="RDE72234.1"/>
    </source>
</evidence>
<dbReference type="EMBL" id="QEPM01000001">
    <property type="protein sequence ID" value="RDE72234.1"/>
    <property type="molecule type" value="Genomic_DNA"/>
</dbReference>
<dbReference type="Proteomes" id="UP000253998">
    <property type="component" value="Unassembled WGS sequence"/>
</dbReference>
<organism evidence="2 3">
    <name type="scientific">Aggregatibacter segnis</name>
    <dbReference type="NCBI Taxonomy" id="739"/>
    <lineage>
        <taxon>Bacteria</taxon>
        <taxon>Pseudomonadati</taxon>
        <taxon>Pseudomonadota</taxon>
        <taxon>Gammaproteobacteria</taxon>
        <taxon>Pasteurellales</taxon>
        <taxon>Pasteurellaceae</taxon>
        <taxon>Aggregatibacter</taxon>
    </lineage>
</organism>
<gene>
    <name evidence="2" type="ORF">DPV83_01040</name>
</gene>
<comment type="caution">
    <text evidence="2">The sequence shown here is derived from an EMBL/GenBank/DDBJ whole genome shotgun (WGS) entry which is preliminary data.</text>
</comment>
<sequence length="224" mass="24469">MRNISLYLAMACAFLLSACSAMKPTPYDYTNYLESKPQSILVLLPTDTTNDVKGSPAVLAQAISPLAENGYYVFPPALVYQTFKNNGLTQAQEIHNVNPQKLREIFGADAVLYINVDDYGVNYQVFDSVTRVKVSGKLVDLRNGKTLWEGKGYADDAESNNNGNALAMLVTAVVKQIANNVSDKGYKVAGWATGNMLGRSCNGCLLYGPRHPSYGQDPQLKMPK</sequence>
<dbReference type="AlphaFoldDB" id="A0A8B2U4Q6"/>
<dbReference type="PROSITE" id="PS51257">
    <property type="entry name" value="PROKAR_LIPOPROTEIN"/>
    <property type="match status" value="1"/>
</dbReference>
<feature type="signal peptide" evidence="1">
    <location>
        <begin position="1"/>
        <end position="23"/>
    </location>
</feature>
<dbReference type="Gene3D" id="3.40.50.10610">
    <property type="entry name" value="ABC-type transport auxiliary lipoprotein component"/>
    <property type="match status" value="1"/>
</dbReference>
<protein>
    <recommendedName>
        <fullName evidence="4">Lipoprotein</fullName>
    </recommendedName>
</protein>
<evidence type="ECO:0008006" key="4">
    <source>
        <dbReference type="Google" id="ProtNLM"/>
    </source>
</evidence>
<keyword evidence="1" id="KW-0732">Signal</keyword>
<reference evidence="2 3" key="1">
    <citation type="submission" date="2018-05" db="EMBL/GenBank/DDBJ databases">
        <title>Draft Genome Sequences for a Diverse set of 7 Haemophilus Species.</title>
        <authorList>
            <person name="Nichols M."/>
            <person name="Topaz N."/>
            <person name="Wang X."/>
            <person name="Wang X."/>
            <person name="Boxrud D."/>
        </authorList>
    </citation>
    <scope>NUCLEOTIDE SEQUENCE [LARGE SCALE GENOMIC DNA]</scope>
    <source>
        <strain evidence="2 3">C2001002503</strain>
    </source>
</reference>
<dbReference type="RefSeq" id="WP_109432359.1">
    <property type="nucleotide sequence ID" value="NZ_CAUOUY010000018.1"/>
</dbReference>
<evidence type="ECO:0000256" key="1">
    <source>
        <dbReference type="SAM" id="SignalP"/>
    </source>
</evidence>
<proteinExistence type="predicted"/>
<feature type="chain" id="PRO_5032473589" description="Lipoprotein" evidence="1">
    <location>
        <begin position="24"/>
        <end position="224"/>
    </location>
</feature>
<dbReference type="Pfam" id="PF05643">
    <property type="entry name" value="GNA1162-like"/>
    <property type="match status" value="1"/>
</dbReference>
<dbReference type="InterPro" id="IPR008517">
    <property type="entry name" value="GNA1162-like"/>
</dbReference>